<name>A0ABX8H1B9_9BACT</name>
<proteinExistence type="predicted"/>
<dbReference type="RefSeq" id="WP_158631200.1">
    <property type="nucleotide sequence ID" value="NZ_CP076129.1"/>
</dbReference>
<evidence type="ECO:0000259" key="2">
    <source>
        <dbReference type="Pfam" id="PF00884"/>
    </source>
</evidence>
<protein>
    <submittedName>
        <fullName evidence="3">Sulfatase</fullName>
    </submittedName>
</protein>
<evidence type="ECO:0000313" key="4">
    <source>
        <dbReference type="Proteomes" id="UP000682802"/>
    </source>
</evidence>
<evidence type="ECO:0000313" key="3">
    <source>
        <dbReference type="EMBL" id="QWG09626.1"/>
    </source>
</evidence>
<dbReference type="CDD" id="cd16027">
    <property type="entry name" value="SGSH"/>
    <property type="match status" value="1"/>
</dbReference>
<dbReference type="SUPFAM" id="SSF53649">
    <property type="entry name" value="Alkaline phosphatase-like"/>
    <property type="match status" value="1"/>
</dbReference>
<feature type="chain" id="PRO_5046917038" evidence="1">
    <location>
        <begin position="23"/>
        <end position="516"/>
    </location>
</feature>
<organism evidence="3 4">
    <name type="scientific">Flammeovirga kamogawensis</name>
    <dbReference type="NCBI Taxonomy" id="373891"/>
    <lineage>
        <taxon>Bacteria</taxon>
        <taxon>Pseudomonadati</taxon>
        <taxon>Bacteroidota</taxon>
        <taxon>Cytophagia</taxon>
        <taxon>Cytophagales</taxon>
        <taxon>Flammeovirgaceae</taxon>
        <taxon>Flammeovirga</taxon>
    </lineage>
</organism>
<dbReference type="InterPro" id="IPR017850">
    <property type="entry name" value="Alkaline_phosphatase_core_sf"/>
</dbReference>
<dbReference type="Pfam" id="PF00884">
    <property type="entry name" value="Sulfatase"/>
    <property type="match status" value="1"/>
</dbReference>
<gene>
    <name evidence="3" type="ORF">KM029_23775</name>
</gene>
<dbReference type="EMBL" id="CP076129">
    <property type="protein sequence ID" value="QWG09626.1"/>
    <property type="molecule type" value="Genomic_DNA"/>
</dbReference>
<dbReference type="PANTHER" id="PTHR43751">
    <property type="entry name" value="SULFATASE"/>
    <property type="match status" value="1"/>
</dbReference>
<dbReference type="Gene3D" id="3.40.720.10">
    <property type="entry name" value="Alkaline Phosphatase, subunit A"/>
    <property type="match status" value="1"/>
</dbReference>
<dbReference type="PANTHER" id="PTHR43751:SF1">
    <property type="entry name" value="SULFATASE ATSG-RELATED"/>
    <property type="match status" value="1"/>
</dbReference>
<sequence>MKSIYNSLLLFVFLTASINTFADKKPSEKLNILFITVDDMNWDSPGIYGNKIKSISPNIDGLAEGGIRFQHAYVQSPNCSPSRGVFQSGLYPHTSGMRGFYFVDLPHETLPQILLKEGYYTGVINKAIDSSFSPDFDDTWNYYDKIDGKEKRIPSTYYKHMNKFFSEAKKNKKPFYGVVNIADPHKLFYNDPGTQKEGYVNHPPSIIYKKNEVEIPEFLPNHPKIQQEITNYYNSVKRADDCLGAVLASLKNAGAEKNTIVIFVSDHGMALPFAKSSCYQNGVKTPWIIKWPGKIKQNTVEKEMMISAVDFMPTVLDILSINKPEHLQGISFLPTLEGKKQKQTELVFTEFNENAGGTPRPIRGIHSKKYNYVFNSWATGDLIFKSAAQSHASYKTMKQMAQTDIDVKRRFDYLNHRAVEELYDLEKDPNALNNLIDDPKYADIVRQMRGEMQNWMENTDDYLLTAFLAKEDKAKLAELMAKEEKEAYFRASSLKWKRHKNTSGKTKGHTKLYIVQ</sequence>
<feature type="domain" description="Sulfatase N-terminal" evidence="2">
    <location>
        <begin position="31"/>
        <end position="319"/>
    </location>
</feature>
<keyword evidence="4" id="KW-1185">Reference proteome</keyword>
<keyword evidence="1" id="KW-0732">Signal</keyword>
<dbReference type="InterPro" id="IPR000917">
    <property type="entry name" value="Sulfatase_N"/>
</dbReference>
<reference evidence="3 4" key="1">
    <citation type="submission" date="2021-05" db="EMBL/GenBank/DDBJ databases">
        <title>Comparative genomic studies on the polysaccharide-degrading batcterial strains of the Flammeovirga genus.</title>
        <authorList>
            <person name="Zewei F."/>
            <person name="Zheng Z."/>
            <person name="Yu L."/>
            <person name="Ruyue G."/>
            <person name="Yanhong M."/>
            <person name="Yuanyuan C."/>
            <person name="Jingyan G."/>
            <person name="Wenjun H."/>
        </authorList>
    </citation>
    <scope>NUCLEOTIDE SEQUENCE [LARGE SCALE GENOMIC DNA]</scope>
    <source>
        <strain evidence="3 4">YS10</strain>
    </source>
</reference>
<dbReference type="Proteomes" id="UP000682802">
    <property type="component" value="Chromosome 2"/>
</dbReference>
<feature type="signal peptide" evidence="1">
    <location>
        <begin position="1"/>
        <end position="22"/>
    </location>
</feature>
<accession>A0ABX8H1B9</accession>
<evidence type="ECO:0000256" key="1">
    <source>
        <dbReference type="SAM" id="SignalP"/>
    </source>
</evidence>
<dbReference type="InterPro" id="IPR052701">
    <property type="entry name" value="GAG_Ulvan_Degrading_Sulfatases"/>
</dbReference>